<comment type="similarity">
    <text evidence="1 2">Belongs to the PAL/histidase family.</text>
</comment>
<gene>
    <name evidence="3" type="ORF">EJ03DRAFT_246915</name>
</gene>
<dbReference type="InterPro" id="IPR022313">
    <property type="entry name" value="Phe/His_NH3-lyase_AS"/>
</dbReference>
<dbReference type="NCBIfam" id="TIGR01226">
    <property type="entry name" value="phe_am_lyase"/>
    <property type="match status" value="1"/>
</dbReference>
<dbReference type="InterPro" id="IPR005922">
    <property type="entry name" value="Phe_NH3-lyase"/>
</dbReference>
<dbReference type="CDD" id="cd00332">
    <property type="entry name" value="PAL-HAL"/>
    <property type="match status" value="1"/>
</dbReference>
<name>A0A6G1L2P3_9PEZI</name>
<dbReference type="GO" id="GO:0006559">
    <property type="term" value="P:L-phenylalanine catabolic process"/>
    <property type="evidence" value="ECO:0007669"/>
    <property type="project" value="InterPro"/>
</dbReference>
<accession>A0A6G1L2P3</accession>
<dbReference type="GO" id="GO:0016841">
    <property type="term" value="F:ammonia-lyase activity"/>
    <property type="evidence" value="ECO:0007669"/>
    <property type="project" value="InterPro"/>
</dbReference>
<protein>
    <submittedName>
        <fullName evidence="3">Phenylalanine ammonia-lyase</fullName>
    </submittedName>
</protein>
<proteinExistence type="inferred from homology"/>
<dbReference type="Gene3D" id="1.10.274.20">
    <property type="entry name" value="Phenylalanine ammonia-lyase 1, domain 3"/>
    <property type="match status" value="1"/>
</dbReference>
<dbReference type="GO" id="GO:0005737">
    <property type="term" value="C:cytoplasm"/>
    <property type="evidence" value="ECO:0007669"/>
    <property type="project" value="InterPro"/>
</dbReference>
<keyword evidence="4" id="KW-1185">Reference proteome</keyword>
<dbReference type="EMBL" id="ML995861">
    <property type="protein sequence ID" value="KAF2767096.1"/>
    <property type="molecule type" value="Genomic_DNA"/>
</dbReference>
<evidence type="ECO:0000256" key="2">
    <source>
        <dbReference type="RuleBase" id="RU003954"/>
    </source>
</evidence>
<evidence type="ECO:0000313" key="3">
    <source>
        <dbReference type="EMBL" id="KAF2767096.1"/>
    </source>
</evidence>
<dbReference type="InterPro" id="IPR008948">
    <property type="entry name" value="L-Aspartase-like"/>
</dbReference>
<dbReference type="InterPro" id="IPR024083">
    <property type="entry name" value="Fumarase/histidase_N"/>
</dbReference>
<dbReference type="Gene3D" id="1.10.275.10">
    <property type="entry name" value="Fumarase/aspartase (N-terminal domain)"/>
    <property type="match status" value="1"/>
</dbReference>
<dbReference type="Pfam" id="PF00221">
    <property type="entry name" value="Lyase_aromatic"/>
    <property type="match status" value="1"/>
</dbReference>
<dbReference type="InterPro" id="IPR001106">
    <property type="entry name" value="Aromatic_Lyase"/>
</dbReference>
<dbReference type="PANTHER" id="PTHR10362">
    <property type="entry name" value="HISTIDINE AMMONIA-LYASE"/>
    <property type="match status" value="1"/>
</dbReference>
<dbReference type="PROSITE" id="PS00488">
    <property type="entry name" value="PAL_HISTIDASE"/>
    <property type="match status" value="1"/>
</dbReference>
<organism evidence="3 4">
    <name type="scientific">Teratosphaeria nubilosa</name>
    <dbReference type="NCBI Taxonomy" id="161662"/>
    <lineage>
        <taxon>Eukaryota</taxon>
        <taxon>Fungi</taxon>
        <taxon>Dikarya</taxon>
        <taxon>Ascomycota</taxon>
        <taxon>Pezizomycotina</taxon>
        <taxon>Dothideomycetes</taxon>
        <taxon>Dothideomycetidae</taxon>
        <taxon>Mycosphaerellales</taxon>
        <taxon>Teratosphaeriaceae</taxon>
        <taxon>Teratosphaeria</taxon>
    </lineage>
</organism>
<reference evidence="3" key="1">
    <citation type="journal article" date="2020" name="Stud. Mycol.">
        <title>101 Dothideomycetes genomes: a test case for predicting lifestyles and emergence of pathogens.</title>
        <authorList>
            <person name="Haridas S."/>
            <person name="Albert R."/>
            <person name="Binder M."/>
            <person name="Bloem J."/>
            <person name="Labutti K."/>
            <person name="Salamov A."/>
            <person name="Andreopoulos B."/>
            <person name="Baker S."/>
            <person name="Barry K."/>
            <person name="Bills G."/>
            <person name="Bluhm B."/>
            <person name="Cannon C."/>
            <person name="Castanera R."/>
            <person name="Culley D."/>
            <person name="Daum C."/>
            <person name="Ezra D."/>
            <person name="Gonzalez J."/>
            <person name="Henrissat B."/>
            <person name="Kuo A."/>
            <person name="Liang C."/>
            <person name="Lipzen A."/>
            <person name="Lutzoni F."/>
            <person name="Magnuson J."/>
            <person name="Mondo S."/>
            <person name="Nolan M."/>
            <person name="Ohm R."/>
            <person name="Pangilinan J."/>
            <person name="Park H.-J."/>
            <person name="Ramirez L."/>
            <person name="Alfaro M."/>
            <person name="Sun H."/>
            <person name="Tritt A."/>
            <person name="Yoshinaga Y."/>
            <person name="Zwiers L.-H."/>
            <person name="Turgeon B."/>
            <person name="Goodwin S."/>
            <person name="Spatafora J."/>
            <person name="Crous P."/>
            <person name="Grigoriev I."/>
        </authorList>
    </citation>
    <scope>NUCLEOTIDE SEQUENCE</scope>
    <source>
        <strain evidence="3">CBS 116005</strain>
    </source>
</reference>
<dbReference type="Gene3D" id="1.20.200.10">
    <property type="entry name" value="Fumarase/aspartase (Central domain)"/>
    <property type="match status" value="1"/>
</dbReference>
<evidence type="ECO:0000313" key="4">
    <source>
        <dbReference type="Proteomes" id="UP000799436"/>
    </source>
</evidence>
<sequence>ITITGDDLTIPDVVAVARHGAKVRVTSDAGVHARVAASVRVLRQLLDAGDTVYGINTGYGGSADTRSADLGNMQRALLQHQTSGVLLATDTATHQPASCETLAALKSHALPRPTVRAAMLARCNSLLRGHSAVRLGVITAIVALLNADCIPILPLRGSISASGDLQPLSYIAAALEGTPDIHLDCASPSASGREILPAPTALHRAGLAPLILGPKEGLGLVNGTAVSCAAAVLALHETQQLLLASQALTAMNTEALAGHTANYDAFISSTRPHPGQAQVAENLAAYLSGSRLAVPPGALPPSTTDLAQDRYALRTAPQWLGPCVEDLALATQQVAIELNSTTDNPLVDCARGRVHHGGNFQAAALTSAMEKTRGVLQMLGRLLFAQTSELINPMLNGDLPPNLCFDDPSVSFTCKGVDINMAAYMSELAWLAHPVGPHVQTAEMGNQSVNSLALIAARYVGEAVEVVSLMVAVGLWVGCQGVDLRVLGCEVMDGIEREARRLFGEIFGGGEEEEEEEGVWGEVREVLRREMRVHKGRDAEERARMVAEATLVPITKALVPQHAGISALGVWTETLAGVIASVIRSTRARIAEEHLDPSPASFDDTNTTVKYLSRGSRIVYRFVRGELGVPLHRGLVEHATYEGCERGGVRIGGEGEKRTIGGRIGVVYEALREGRMRGVFQEALS</sequence>
<dbReference type="SUPFAM" id="SSF48557">
    <property type="entry name" value="L-aspartase-like"/>
    <property type="match status" value="1"/>
</dbReference>
<feature type="non-terminal residue" evidence="3">
    <location>
        <position position="1"/>
    </location>
</feature>
<feature type="non-terminal residue" evidence="3">
    <location>
        <position position="685"/>
    </location>
</feature>
<dbReference type="Proteomes" id="UP000799436">
    <property type="component" value="Unassembled WGS sequence"/>
</dbReference>
<keyword evidence="2 3" id="KW-0456">Lyase</keyword>
<dbReference type="OrthoDB" id="10051290at2759"/>
<evidence type="ECO:0000256" key="1">
    <source>
        <dbReference type="ARBA" id="ARBA00007238"/>
    </source>
</evidence>
<dbReference type="InterPro" id="IPR023144">
    <property type="entry name" value="Phe_NH3-lyase_shielding_dom_sf"/>
</dbReference>
<dbReference type="AlphaFoldDB" id="A0A6G1L2P3"/>